<dbReference type="InterPro" id="IPR013815">
    <property type="entry name" value="ATP_grasp_subdomain_1"/>
</dbReference>
<dbReference type="EMBL" id="JACNJN010000119">
    <property type="protein sequence ID" value="MBC8335691.1"/>
    <property type="molecule type" value="Genomic_DNA"/>
</dbReference>
<keyword evidence="1" id="KW-0547">Nucleotide-binding</keyword>
<keyword evidence="1" id="KW-0067">ATP-binding</keyword>
<dbReference type="Proteomes" id="UP000614469">
    <property type="component" value="Unassembled WGS sequence"/>
</dbReference>
<dbReference type="Gene3D" id="3.40.50.261">
    <property type="entry name" value="Succinyl-CoA synthetase domains"/>
    <property type="match status" value="2"/>
</dbReference>
<dbReference type="GO" id="GO:0005524">
    <property type="term" value="F:ATP binding"/>
    <property type="evidence" value="ECO:0007669"/>
    <property type="project" value="UniProtKB-UniRule"/>
</dbReference>
<dbReference type="Pfam" id="PF13380">
    <property type="entry name" value="CoA_binding_2"/>
    <property type="match status" value="1"/>
</dbReference>
<gene>
    <name evidence="3" type="ORF">H8E29_10520</name>
</gene>
<dbReference type="PANTHER" id="PTHR42793:SF4">
    <property type="entry name" value="BLL6376 PROTEIN"/>
    <property type="match status" value="1"/>
</dbReference>
<sequence>MSTFERFLKPHSIAAFGGANAAEVIRQSDLMGYEGEIWPVHPKKTEILGRKVYRSVADLPGSPDAAYLGVNRNLTIDIVRELAARDAGGAICYATGFVEAGEEGAELQRQLLDASGDMPIIGPNCYGLLNYLNGAMLWPDQQGGQRVEEGVAIITMSSNVGFNLTMQRRGLPVAYMVSLGNKLKFDLHDAIHTFAQQDGVTAIGLFLETLPDPKAFQEAVNVARELGKPIVAMKVGRSEVAQKMVVSHTASLAGSDDLVNALFERVGVARVNSLEALIEALKVLHVLGPLKGGRIAAGSTSGGDLTLLADGMGPGLSMPPLSEKVTKHLRETVHERIVAANPFDFQMFDWNDEEQNAKNFSALLSQEFDLAVCVLDYPRSDRCDQSTWGGAERGFVRAAKETGTKAAILSTFSDTISEPVAARLMKDGVVALAGIDDGLAGIQAAVDVGAAWSQPVASPILKSSDQVQDVSVKVLDEAESKALLSRAGIPVPPSQVVHNPKEAVAAAEALGYPVVAKTLGVAHKTDVGGVRINLRDADEVSAAVKVMSDLSESYLIEKMVEGVVAELIVGVARDAQFGPYLLVGGGGILVELMKDTASLLLPTTREKVLHALAQLKCAPLLNGFRGAPPSDLNAAVDAILAVANMVESDPDSIVELDINPLMILAEGQGVVAADALIRLNQN</sequence>
<feature type="domain" description="ATP-grasp" evidence="2">
    <location>
        <begin position="481"/>
        <end position="681"/>
    </location>
</feature>
<evidence type="ECO:0000259" key="2">
    <source>
        <dbReference type="PROSITE" id="PS50975"/>
    </source>
</evidence>
<reference evidence="3 4" key="1">
    <citation type="submission" date="2020-08" db="EMBL/GenBank/DDBJ databases">
        <title>Bridging the membrane lipid divide: bacteria of the FCB group superphylum have the potential to synthesize archaeal ether lipids.</title>
        <authorList>
            <person name="Villanueva L."/>
            <person name="Von Meijenfeldt F.A.B."/>
            <person name="Westbye A.B."/>
            <person name="Yadav S."/>
            <person name="Hopmans E.C."/>
            <person name="Dutilh B.E."/>
            <person name="Sinninghe Damste J.S."/>
        </authorList>
    </citation>
    <scope>NUCLEOTIDE SEQUENCE [LARGE SCALE GENOMIC DNA]</scope>
    <source>
        <strain evidence="3">NIOZ-UU36</strain>
    </source>
</reference>
<dbReference type="Pfam" id="PF13607">
    <property type="entry name" value="Succ_CoA_lig"/>
    <property type="match status" value="1"/>
</dbReference>
<dbReference type="InterPro" id="IPR036291">
    <property type="entry name" value="NAD(P)-bd_dom_sf"/>
</dbReference>
<keyword evidence="3" id="KW-0436">Ligase</keyword>
<dbReference type="SUPFAM" id="SSF52210">
    <property type="entry name" value="Succinyl-CoA synthetase domains"/>
    <property type="match status" value="2"/>
</dbReference>
<dbReference type="InterPro" id="IPR003781">
    <property type="entry name" value="CoA-bd"/>
</dbReference>
<dbReference type="SUPFAM" id="SSF51735">
    <property type="entry name" value="NAD(P)-binding Rossmann-fold domains"/>
    <property type="match status" value="1"/>
</dbReference>
<dbReference type="AlphaFoldDB" id="A0A8J6NI05"/>
<dbReference type="PROSITE" id="PS50975">
    <property type="entry name" value="ATP_GRASP"/>
    <property type="match status" value="1"/>
</dbReference>
<dbReference type="Gene3D" id="3.30.470.20">
    <property type="entry name" value="ATP-grasp fold, B domain"/>
    <property type="match status" value="1"/>
</dbReference>
<dbReference type="GO" id="GO:0016874">
    <property type="term" value="F:ligase activity"/>
    <property type="evidence" value="ECO:0007669"/>
    <property type="project" value="UniProtKB-KW"/>
</dbReference>
<evidence type="ECO:0000313" key="3">
    <source>
        <dbReference type="EMBL" id="MBC8335691.1"/>
    </source>
</evidence>
<dbReference type="InterPro" id="IPR016102">
    <property type="entry name" value="Succinyl-CoA_synth-like"/>
</dbReference>
<evidence type="ECO:0000313" key="4">
    <source>
        <dbReference type="Proteomes" id="UP000614469"/>
    </source>
</evidence>
<organism evidence="3 4">
    <name type="scientific">Candidatus Desulfolinea nitratireducens</name>
    <dbReference type="NCBI Taxonomy" id="2841698"/>
    <lineage>
        <taxon>Bacteria</taxon>
        <taxon>Bacillati</taxon>
        <taxon>Chloroflexota</taxon>
        <taxon>Anaerolineae</taxon>
        <taxon>Anaerolineales</taxon>
        <taxon>Anaerolineales incertae sedis</taxon>
        <taxon>Candidatus Desulfolinea</taxon>
    </lineage>
</organism>
<dbReference type="Pfam" id="PF13549">
    <property type="entry name" value="ATP-grasp_5"/>
    <property type="match status" value="1"/>
</dbReference>
<dbReference type="SUPFAM" id="SSF56059">
    <property type="entry name" value="Glutathione synthetase ATP-binding domain-like"/>
    <property type="match status" value="1"/>
</dbReference>
<dbReference type="Gene3D" id="3.40.50.720">
    <property type="entry name" value="NAD(P)-binding Rossmann-like Domain"/>
    <property type="match status" value="1"/>
</dbReference>
<dbReference type="GO" id="GO:0046872">
    <property type="term" value="F:metal ion binding"/>
    <property type="evidence" value="ECO:0007669"/>
    <property type="project" value="InterPro"/>
</dbReference>
<evidence type="ECO:0000256" key="1">
    <source>
        <dbReference type="PROSITE-ProRule" id="PRU00409"/>
    </source>
</evidence>
<comment type="caution">
    <text evidence="3">The sequence shown here is derived from an EMBL/GenBank/DDBJ whole genome shotgun (WGS) entry which is preliminary data.</text>
</comment>
<accession>A0A8J6NI05</accession>
<dbReference type="Gene3D" id="3.30.1490.20">
    <property type="entry name" value="ATP-grasp fold, A domain"/>
    <property type="match status" value="1"/>
</dbReference>
<dbReference type="SMART" id="SM00881">
    <property type="entry name" value="CoA_binding"/>
    <property type="match status" value="1"/>
</dbReference>
<dbReference type="PANTHER" id="PTHR42793">
    <property type="entry name" value="COA BINDING DOMAIN CONTAINING PROTEIN"/>
    <property type="match status" value="1"/>
</dbReference>
<dbReference type="InterPro" id="IPR032875">
    <property type="entry name" value="Succ_CoA_lig_flav_dom"/>
</dbReference>
<protein>
    <submittedName>
        <fullName evidence="3">Acetate--CoA ligase family protein</fullName>
    </submittedName>
</protein>
<name>A0A8J6NI05_9CHLR</name>
<proteinExistence type="predicted"/>
<dbReference type="InterPro" id="IPR011761">
    <property type="entry name" value="ATP-grasp"/>
</dbReference>